<comment type="cofactor">
    <cofactor evidence="12">
        <name>Zn(2+)</name>
        <dbReference type="ChEBI" id="CHEBI:29105"/>
    </cofactor>
    <text evidence="12">Binds 1 zinc ion per subunit.</text>
</comment>
<dbReference type="AlphaFoldDB" id="A0A0G1MID3"/>
<dbReference type="SUPFAM" id="SSF55681">
    <property type="entry name" value="Class II aaRS and biotin synthetases"/>
    <property type="match status" value="1"/>
</dbReference>
<dbReference type="PRINTS" id="PR01047">
    <property type="entry name" value="TRNASYNTHTHR"/>
</dbReference>
<dbReference type="InterPro" id="IPR002314">
    <property type="entry name" value="aa-tRNA-synt_IIb"/>
</dbReference>
<dbReference type="GO" id="GO:0046872">
    <property type="term" value="F:metal ion binding"/>
    <property type="evidence" value="ECO:0007669"/>
    <property type="project" value="UniProtKB-KW"/>
</dbReference>
<dbReference type="SUPFAM" id="SSF55186">
    <property type="entry name" value="ThrRS/AlaRS common domain"/>
    <property type="match status" value="1"/>
</dbReference>
<keyword evidence="4 12" id="KW-0479">Metal-binding</keyword>
<dbReference type="InterPro" id="IPR033728">
    <property type="entry name" value="ThrRS_core"/>
</dbReference>
<dbReference type="FunFam" id="3.30.930.10:FF:000002">
    <property type="entry name" value="Threonine--tRNA ligase"/>
    <property type="match status" value="1"/>
</dbReference>
<evidence type="ECO:0000256" key="4">
    <source>
        <dbReference type="ARBA" id="ARBA00022723"/>
    </source>
</evidence>
<name>A0A0G1MID3_9BACT</name>
<comment type="caution">
    <text evidence="12">Lacks conserved residue(s) required for the propagation of feature annotation.</text>
</comment>
<dbReference type="FunFam" id="3.40.50.800:FF:000001">
    <property type="entry name" value="Threonine--tRNA ligase"/>
    <property type="match status" value="1"/>
</dbReference>
<dbReference type="GO" id="GO:0000049">
    <property type="term" value="F:tRNA binding"/>
    <property type="evidence" value="ECO:0007669"/>
    <property type="project" value="UniProtKB-KW"/>
</dbReference>
<evidence type="ECO:0000256" key="6">
    <source>
        <dbReference type="ARBA" id="ARBA00022833"/>
    </source>
</evidence>
<dbReference type="InterPro" id="IPR002320">
    <property type="entry name" value="Thr-tRNA-ligase_IIa"/>
</dbReference>
<dbReference type="InterPro" id="IPR018163">
    <property type="entry name" value="Thr/Ala-tRNA-synth_IIc_edit"/>
</dbReference>
<feature type="binding site" evidence="12">
    <location>
        <position position="299"/>
    </location>
    <ligand>
        <name>Zn(2+)</name>
        <dbReference type="ChEBI" id="CHEBI:29105"/>
        <note>catalytic</note>
    </ligand>
</feature>
<dbReference type="InterPro" id="IPR004154">
    <property type="entry name" value="Anticodon-bd"/>
</dbReference>
<comment type="subcellular location">
    <subcellularLocation>
        <location evidence="12">Cytoplasm</location>
    </subcellularLocation>
</comment>
<dbReference type="PANTHER" id="PTHR11451">
    <property type="entry name" value="THREONINE-TRNA LIGASE"/>
    <property type="match status" value="1"/>
</dbReference>
<evidence type="ECO:0000256" key="8">
    <source>
        <dbReference type="ARBA" id="ARBA00022884"/>
    </source>
</evidence>
<dbReference type="Gene3D" id="3.30.54.20">
    <property type="match status" value="1"/>
</dbReference>
<dbReference type="PANTHER" id="PTHR11451:SF56">
    <property type="entry name" value="THREONINE--TRNA LIGASE 1"/>
    <property type="match status" value="1"/>
</dbReference>
<reference evidence="14 15" key="1">
    <citation type="journal article" date="2015" name="Nature">
        <title>rRNA introns, odd ribosomes, and small enigmatic genomes across a large radiation of phyla.</title>
        <authorList>
            <person name="Brown C.T."/>
            <person name="Hug L.A."/>
            <person name="Thomas B.C."/>
            <person name="Sharon I."/>
            <person name="Castelle C.J."/>
            <person name="Singh A."/>
            <person name="Wilkins M.J."/>
            <person name="Williams K.H."/>
            <person name="Banfield J.F."/>
        </authorList>
    </citation>
    <scope>NUCLEOTIDE SEQUENCE [LARGE SCALE GENOMIC DNA]</scope>
</reference>
<dbReference type="HAMAP" id="MF_00184">
    <property type="entry name" value="Thr_tRNA_synth"/>
    <property type="match status" value="1"/>
</dbReference>
<dbReference type="PATRIC" id="fig|1619041.3.peg.74"/>
<gene>
    <name evidence="12" type="primary">thrS</name>
    <name evidence="14" type="ORF">UX10_C0002G0010</name>
</gene>
<evidence type="ECO:0000256" key="3">
    <source>
        <dbReference type="ARBA" id="ARBA00022598"/>
    </source>
</evidence>
<evidence type="ECO:0000313" key="14">
    <source>
        <dbReference type="EMBL" id="KKU08101.1"/>
    </source>
</evidence>
<evidence type="ECO:0000256" key="9">
    <source>
        <dbReference type="ARBA" id="ARBA00022917"/>
    </source>
</evidence>
<dbReference type="InterPro" id="IPR012947">
    <property type="entry name" value="tRNA_SAD"/>
</dbReference>
<accession>A0A0G1MID3</accession>
<dbReference type="InterPro" id="IPR045864">
    <property type="entry name" value="aa-tRNA-synth_II/BPL/LPL"/>
</dbReference>
<dbReference type="GO" id="GO:0005524">
    <property type="term" value="F:ATP binding"/>
    <property type="evidence" value="ECO:0007669"/>
    <property type="project" value="UniProtKB-UniRule"/>
</dbReference>
<protein>
    <recommendedName>
        <fullName evidence="12">Threonine--tRNA ligase</fullName>
        <ecNumber evidence="12">6.1.1.3</ecNumber>
    </recommendedName>
    <alternativeName>
        <fullName evidence="12">Threonyl-tRNA synthetase</fullName>
        <shortName evidence="12">ThrRS</shortName>
    </alternativeName>
</protein>
<organism evidence="14 15">
    <name type="scientific">Candidatus Magasanikbacteria bacterium GW2011_GWA2_45_39</name>
    <dbReference type="NCBI Taxonomy" id="1619041"/>
    <lineage>
        <taxon>Bacteria</taxon>
        <taxon>Candidatus Magasanikiibacteriota</taxon>
    </lineage>
</organism>
<dbReference type="CDD" id="cd00771">
    <property type="entry name" value="ThrRS_core"/>
    <property type="match status" value="1"/>
</dbReference>
<keyword evidence="7 12" id="KW-0067">ATP-binding</keyword>
<dbReference type="Pfam" id="PF03129">
    <property type="entry name" value="HGTP_anticodon"/>
    <property type="match status" value="1"/>
</dbReference>
<dbReference type="CDD" id="cd00860">
    <property type="entry name" value="ThrRS_anticodon"/>
    <property type="match status" value="1"/>
</dbReference>
<evidence type="ECO:0000313" key="15">
    <source>
        <dbReference type="Proteomes" id="UP000033999"/>
    </source>
</evidence>
<dbReference type="Pfam" id="PF07973">
    <property type="entry name" value="tRNA_SAD"/>
    <property type="match status" value="1"/>
</dbReference>
<dbReference type="Gene3D" id="3.30.980.10">
    <property type="entry name" value="Threonyl-trna Synthetase, Chain A, domain 2"/>
    <property type="match status" value="1"/>
</dbReference>
<evidence type="ECO:0000256" key="10">
    <source>
        <dbReference type="ARBA" id="ARBA00023146"/>
    </source>
</evidence>
<comment type="subunit">
    <text evidence="12">Homodimer.</text>
</comment>
<evidence type="ECO:0000259" key="13">
    <source>
        <dbReference type="PROSITE" id="PS50862"/>
    </source>
</evidence>
<evidence type="ECO:0000256" key="12">
    <source>
        <dbReference type="HAMAP-Rule" id="MF_00184"/>
    </source>
</evidence>
<dbReference type="SUPFAM" id="SSF52954">
    <property type="entry name" value="Class II aaRS ABD-related"/>
    <property type="match status" value="1"/>
</dbReference>
<dbReference type="EMBL" id="LCKX01000002">
    <property type="protein sequence ID" value="KKU08101.1"/>
    <property type="molecule type" value="Genomic_DNA"/>
</dbReference>
<keyword evidence="8 12" id="KW-0694">RNA-binding</keyword>
<keyword evidence="5 12" id="KW-0547">Nucleotide-binding</keyword>
<dbReference type="GO" id="GO:0004829">
    <property type="term" value="F:threonine-tRNA ligase activity"/>
    <property type="evidence" value="ECO:0007669"/>
    <property type="project" value="UniProtKB-UniRule"/>
</dbReference>
<comment type="catalytic activity">
    <reaction evidence="11 12">
        <text>tRNA(Thr) + L-threonine + ATP = L-threonyl-tRNA(Thr) + AMP + diphosphate + H(+)</text>
        <dbReference type="Rhea" id="RHEA:24624"/>
        <dbReference type="Rhea" id="RHEA-COMP:9670"/>
        <dbReference type="Rhea" id="RHEA-COMP:9704"/>
        <dbReference type="ChEBI" id="CHEBI:15378"/>
        <dbReference type="ChEBI" id="CHEBI:30616"/>
        <dbReference type="ChEBI" id="CHEBI:33019"/>
        <dbReference type="ChEBI" id="CHEBI:57926"/>
        <dbReference type="ChEBI" id="CHEBI:78442"/>
        <dbReference type="ChEBI" id="CHEBI:78534"/>
        <dbReference type="ChEBI" id="CHEBI:456215"/>
        <dbReference type="EC" id="6.1.1.3"/>
    </reaction>
</comment>
<dbReference type="Proteomes" id="UP000033999">
    <property type="component" value="Unassembled WGS sequence"/>
</dbReference>
<dbReference type="Gene3D" id="3.30.930.10">
    <property type="entry name" value="Bira Bifunctional Protein, Domain 2"/>
    <property type="match status" value="1"/>
</dbReference>
<dbReference type="EC" id="6.1.1.3" evidence="12"/>
<proteinExistence type="inferred from homology"/>
<feature type="domain" description="Aminoacyl-transfer RNA synthetases class-II family profile" evidence="13">
    <location>
        <begin position="193"/>
        <end position="504"/>
    </location>
</feature>
<evidence type="ECO:0000256" key="7">
    <source>
        <dbReference type="ARBA" id="ARBA00022840"/>
    </source>
</evidence>
<keyword evidence="9 12" id="KW-0648">Protein biosynthesis</keyword>
<evidence type="ECO:0000256" key="5">
    <source>
        <dbReference type="ARBA" id="ARBA00022741"/>
    </source>
</evidence>
<feature type="binding site" evidence="12">
    <location>
        <position position="481"/>
    </location>
    <ligand>
        <name>Zn(2+)</name>
        <dbReference type="ChEBI" id="CHEBI:29105"/>
        <note>catalytic</note>
    </ligand>
</feature>
<keyword evidence="2 12" id="KW-0820">tRNA-binding</keyword>
<comment type="similarity">
    <text evidence="1 12">Belongs to the class-II aminoacyl-tRNA synthetase family.</text>
</comment>
<comment type="caution">
    <text evidence="14">The sequence shown here is derived from an EMBL/GenBank/DDBJ whole genome shotgun (WGS) entry which is preliminary data.</text>
</comment>
<evidence type="ECO:0000256" key="2">
    <source>
        <dbReference type="ARBA" id="ARBA00022555"/>
    </source>
</evidence>
<sequence>MPHTHNIEHDDIYAMRHSCAHLMAAAVMELFPDAKFGVGPVIENGFFYDMLLSAPLTPEDLPRIEEKMKEIRDRNDAYERSVWKLGDAIQYFTEHSQNFKVELLQDLKIKGTTVMKDLKEIDETLGDAGVDEVSVYTTGAFVDLCRGPHIARAKEIGPFKLLSTAGAYWRGKAENPQMVRVYGTCFKTKKELDTYLWQLEEAKKRDHRKIGQDQQLFFIDENIGKGLAMWLPKGFTIRNEIEKFAVEMEDKDGYVRVATPHLAKEELYLRSGHLPYYKESMYPGMVMDDGTYYLKAMNCPHHHILYSHTPKSYRELPMRIAEYGTVYRNELSGTLAGLLRVRGMSMNDAHIYCRKDQIQDEFKRVMQLTMRYFEIFGLKDYWFRLSRWSPAHTEKYIDEPENWEYAEGAVREVLEEMNVPYVEAKDEAAFYGPKVDVMFKSVLGREETMSTIQLDFAAKKRFELAYTDETGKRNDEVFVIHRAPLSTHERFMAFLIEHYAGVWPVWLSPVQVKLLPVGEKHRECAGEMQTRFVAVGIRAAVDMTDETVGKKIRNAEHEKVPYMLVIGDKEEGGSPLAVRTRGSKETAEKTLDECILEVTQKIKDRT</sequence>
<keyword evidence="3 12" id="KW-0436">Ligase</keyword>
<keyword evidence="6 12" id="KW-0862">Zinc</keyword>
<keyword evidence="12" id="KW-0963">Cytoplasm</keyword>
<dbReference type="InterPro" id="IPR047246">
    <property type="entry name" value="ThrRS_anticodon"/>
</dbReference>
<feature type="binding site" evidence="12">
    <location>
        <position position="350"/>
    </location>
    <ligand>
        <name>Zn(2+)</name>
        <dbReference type="ChEBI" id="CHEBI:29105"/>
        <note>catalytic</note>
    </ligand>
</feature>
<dbReference type="InterPro" id="IPR036621">
    <property type="entry name" value="Anticodon-bd_dom_sf"/>
</dbReference>
<dbReference type="GO" id="GO:0006435">
    <property type="term" value="P:threonyl-tRNA aminoacylation"/>
    <property type="evidence" value="ECO:0007669"/>
    <property type="project" value="UniProtKB-UniRule"/>
</dbReference>
<dbReference type="Pfam" id="PF00587">
    <property type="entry name" value="tRNA-synt_2b"/>
    <property type="match status" value="1"/>
</dbReference>
<keyword evidence="10 12" id="KW-0030">Aminoacyl-tRNA synthetase</keyword>
<dbReference type="PROSITE" id="PS50862">
    <property type="entry name" value="AA_TRNA_LIGASE_II"/>
    <property type="match status" value="1"/>
</dbReference>
<dbReference type="NCBIfam" id="TIGR00418">
    <property type="entry name" value="thrS"/>
    <property type="match status" value="1"/>
</dbReference>
<dbReference type="SMART" id="SM00863">
    <property type="entry name" value="tRNA_SAD"/>
    <property type="match status" value="1"/>
</dbReference>
<evidence type="ECO:0000256" key="11">
    <source>
        <dbReference type="ARBA" id="ARBA00049515"/>
    </source>
</evidence>
<evidence type="ECO:0000256" key="1">
    <source>
        <dbReference type="ARBA" id="ARBA00008226"/>
    </source>
</evidence>
<dbReference type="InterPro" id="IPR006195">
    <property type="entry name" value="aa-tRNA-synth_II"/>
</dbReference>
<dbReference type="GO" id="GO:0005737">
    <property type="term" value="C:cytoplasm"/>
    <property type="evidence" value="ECO:0007669"/>
    <property type="project" value="UniProtKB-SubCell"/>
</dbReference>
<dbReference type="Gene3D" id="3.40.50.800">
    <property type="entry name" value="Anticodon-binding domain"/>
    <property type="match status" value="1"/>
</dbReference>